<dbReference type="Proteomes" id="UP001386437">
    <property type="component" value="Unassembled WGS sequence"/>
</dbReference>
<protein>
    <submittedName>
        <fullName evidence="3">Glycosyltransferase family 4 protein</fullName>
    </submittedName>
</protein>
<dbReference type="Pfam" id="PF00534">
    <property type="entry name" value="Glycos_transf_1"/>
    <property type="match status" value="1"/>
</dbReference>
<dbReference type="RefSeq" id="WP_336596214.1">
    <property type="nucleotide sequence ID" value="NZ_JACFYJ010000001.1"/>
</dbReference>
<dbReference type="SUPFAM" id="SSF53756">
    <property type="entry name" value="UDP-Glycosyltransferase/glycogen phosphorylase"/>
    <property type="match status" value="1"/>
</dbReference>
<dbReference type="PANTHER" id="PTHR12526:SF595">
    <property type="entry name" value="BLL5217 PROTEIN"/>
    <property type="match status" value="1"/>
</dbReference>
<reference evidence="3 4" key="1">
    <citation type="journal article" date="2022" name="Arch. Microbiol.">
        <title>Paraburkholderia bengalensis sp. nov. isolated from roots of Oryza sativa, IR64.</title>
        <authorList>
            <person name="Nag P."/>
            <person name="Mondal N."/>
            <person name="Sarkar J."/>
            <person name="Das S."/>
        </authorList>
    </citation>
    <scope>NUCLEOTIDE SEQUENCE [LARGE SCALE GENOMIC DNA]</scope>
    <source>
        <strain evidence="3 4">IR64_4_BI</strain>
    </source>
</reference>
<dbReference type="CDD" id="cd03802">
    <property type="entry name" value="GT4_AviGT4-like"/>
    <property type="match status" value="1"/>
</dbReference>
<organism evidence="3 4">
    <name type="scientific">Paraburkholderia bengalensis</name>
    <dbReference type="NCBI Taxonomy" id="2747562"/>
    <lineage>
        <taxon>Bacteria</taxon>
        <taxon>Pseudomonadati</taxon>
        <taxon>Pseudomonadota</taxon>
        <taxon>Betaproteobacteria</taxon>
        <taxon>Burkholderiales</taxon>
        <taxon>Burkholderiaceae</taxon>
        <taxon>Paraburkholderia</taxon>
    </lineage>
</organism>
<proteinExistence type="predicted"/>
<name>A0ABU8IJG2_9BURK</name>
<dbReference type="InterPro" id="IPR028098">
    <property type="entry name" value="Glyco_trans_4-like_N"/>
</dbReference>
<evidence type="ECO:0000313" key="4">
    <source>
        <dbReference type="Proteomes" id="UP001386437"/>
    </source>
</evidence>
<comment type="caution">
    <text evidence="3">The sequence shown here is derived from an EMBL/GenBank/DDBJ whole genome shotgun (WGS) entry which is preliminary data.</text>
</comment>
<sequence>MRIAQVSTLYERVPPVAYGGTERVVSWLTEELVARGHDVTLFASGDSTTGAKLVPVCQRALREMEGAADPAAFHLAMLERVVRSSEAFDVVHFHTDYASFPFARRLACPHVTTLHWRLDITGLETMYREFHDMPVVSISNAQRSPLPWLAWQRTIYHGLPPDLYRFNARPHDYLAFVGRIAPSKGPGAAVEIARRAGTRIEIAAKIDEGDRAYYERDFAPLAAESHVLFRGEIGDSEKSAFIGGARALLFPIDWPEPFGLVLAEALACGTPVIAIGRGSVPEIIEDGVTGFVVDSIDDAVDAVKKLPDLDRVRCRAAFEKRFTAARMASEYLDVYNTLARSAQARRQ</sequence>
<feature type="domain" description="Glycosyltransferase subfamily 4-like N-terminal" evidence="2">
    <location>
        <begin position="18"/>
        <end position="128"/>
    </location>
</feature>
<evidence type="ECO:0000313" key="3">
    <source>
        <dbReference type="EMBL" id="MEI5995743.1"/>
    </source>
</evidence>
<dbReference type="EMBL" id="JACFYJ010000001">
    <property type="protein sequence ID" value="MEI5995743.1"/>
    <property type="molecule type" value="Genomic_DNA"/>
</dbReference>
<dbReference type="Pfam" id="PF13439">
    <property type="entry name" value="Glyco_transf_4"/>
    <property type="match status" value="1"/>
</dbReference>
<dbReference type="PANTHER" id="PTHR12526">
    <property type="entry name" value="GLYCOSYLTRANSFERASE"/>
    <property type="match status" value="1"/>
</dbReference>
<gene>
    <name evidence="3" type="ORF">H3V53_00490</name>
</gene>
<evidence type="ECO:0000259" key="1">
    <source>
        <dbReference type="Pfam" id="PF00534"/>
    </source>
</evidence>
<keyword evidence="4" id="KW-1185">Reference proteome</keyword>
<dbReference type="Gene3D" id="3.40.50.2000">
    <property type="entry name" value="Glycogen Phosphorylase B"/>
    <property type="match status" value="2"/>
</dbReference>
<accession>A0ABU8IJG2</accession>
<feature type="domain" description="Glycosyl transferase family 1" evidence="1">
    <location>
        <begin position="173"/>
        <end position="306"/>
    </location>
</feature>
<dbReference type="InterPro" id="IPR001296">
    <property type="entry name" value="Glyco_trans_1"/>
</dbReference>
<evidence type="ECO:0000259" key="2">
    <source>
        <dbReference type="Pfam" id="PF13439"/>
    </source>
</evidence>